<evidence type="ECO:0000313" key="1">
    <source>
        <dbReference type="EMBL" id="CAK0811589.1"/>
    </source>
</evidence>
<gene>
    <name evidence="1" type="ORF">PCOR1329_LOCUS16135</name>
</gene>
<name>A0ABN9QYV0_9DINO</name>
<organism evidence="1 2">
    <name type="scientific">Prorocentrum cordatum</name>
    <dbReference type="NCBI Taxonomy" id="2364126"/>
    <lineage>
        <taxon>Eukaryota</taxon>
        <taxon>Sar</taxon>
        <taxon>Alveolata</taxon>
        <taxon>Dinophyceae</taxon>
        <taxon>Prorocentrales</taxon>
        <taxon>Prorocentraceae</taxon>
        <taxon>Prorocentrum</taxon>
    </lineage>
</organism>
<comment type="caution">
    <text evidence="1">The sequence shown here is derived from an EMBL/GenBank/DDBJ whole genome shotgun (WGS) entry which is preliminary data.</text>
</comment>
<reference evidence="1" key="1">
    <citation type="submission" date="2023-10" db="EMBL/GenBank/DDBJ databases">
        <authorList>
            <person name="Chen Y."/>
            <person name="Shah S."/>
            <person name="Dougan E. K."/>
            <person name="Thang M."/>
            <person name="Chan C."/>
        </authorList>
    </citation>
    <scope>NUCLEOTIDE SEQUENCE [LARGE SCALE GENOMIC DNA]</scope>
</reference>
<dbReference type="Proteomes" id="UP001189429">
    <property type="component" value="Unassembled WGS sequence"/>
</dbReference>
<protein>
    <submittedName>
        <fullName evidence="1">Uncharacterized protein</fullName>
    </submittedName>
</protein>
<sequence>MVGCVALVAPKDVFKLRWLAVPPERKRLRPRASCILARQAGAPEMVSTHSLGSGLRRGAHGALTRLQAPKWGGRAGMLGRSRCRRSREGCGYEAIIAFVEAVLNLVAETVRPGQRHDARKVQHGQMLRPHALQVCPGFVEAIFRLIAGVPTRYVQETLPCVLESVGRAFPQEFPSWLEAGMQALPPSVASKAEQQTIGHQILQGDERLIYDAIQDLCYRCEQVALRNRAQNTSTTEGGKKA</sequence>
<proteinExistence type="predicted"/>
<dbReference type="EMBL" id="CAUYUJ010004925">
    <property type="protein sequence ID" value="CAK0811589.1"/>
    <property type="molecule type" value="Genomic_DNA"/>
</dbReference>
<accession>A0ABN9QYV0</accession>
<keyword evidence="2" id="KW-1185">Reference proteome</keyword>
<evidence type="ECO:0000313" key="2">
    <source>
        <dbReference type="Proteomes" id="UP001189429"/>
    </source>
</evidence>